<evidence type="ECO:0000256" key="7">
    <source>
        <dbReference type="ARBA" id="ARBA00023136"/>
    </source>
</evidence>
<reference evidence="11" key="1">
    <citation type="submission" date="2022-08" db="EMBL/GenBank/DDBJ databases">
        <title>A Global Phylogenomic Analysis of the Shiitake Genus Lentinula.</title>
        <authorList>
            <consortium name="DOE Joint Genome Institute"/>
            <person name="Sierra-Patev S."/>
            <person name="Min B."/>
            <person name="Naranjo-Ortiz M."/>
            <person name="Looney B."/>
            <person name="Konkel Z."/>
            <person name="Slot J.C."/>
            <person name="Sakamoto Y."/>
            <person name="Steenwyk J.L."/>
            <person name="Rokas A."/>
            <person name="Carro J."/>
            <person name="Camarero S."/>
            <person name="Ferreira P."/>
            <person name="Molpeceres G."/>
            <person name="Ruiz-Duenas F.J."/>
            <person name="Serrano A."/>
            <person name="Henrissat B."/>
            <person name="Drula E."/>
            <person name="Hughes K.W."/>
            <person name="Mata J.L."/>
            <person name="Ishikawa N.K."/>
            <person name="Vargas-Isla R."/>
            <person name="Ushijima S."/>
            <person name="Smith C.A."/>
            <person name="Ahrendt S."/>
            <person name="Andreopoulos W."/>
            <person name="He G."/>
            <person name="Labutti K."/>
            <person name="Lipzen A."/>
            <person name="Ng V."/>
            <person name="Riley R."/>
            <person name="Sandor L."/>
            <person name="Barry K."/>
            <person name="Martinez A.T."/>
            <person name="Xiao Y."/>
            <person name="Gibbons J.G."/>
            <person name="Terashima K."/>
            <person name="Grigoriev I.V."/>
            <person name="Hibbett D.S."/>
        </authorList>
    </citation>
    <scope>NUCLEOTIDE SEQUENCE</scope>
    <source>
        <strain evidence="11">RHP3577 ss4</strain>
    </source>
</reference>
<comment type="subunit">
    <text evidence="8">Component of the oligosaccharyltransferase (OST) complex.</text>
</comment>
<dbReference type="EMBL" id="JANVFT010000035">
    <property type="protein sequence ID" value="KAJ4493393.1"/>
    <property type="molecule type" value="Genomic_DNA"/>
</dbReference>
<sequence>MRTRSQSSFSFSCSLFTLLLVTIATLVHTSSAGKSASSTGDSVLVILEPAKKAEYSIFLNGLEDKGYTVTIRAPKEEQPLLIEAGLPNFSHVVLLASDTKNFAKDISPQSLVQLLSLGTNLVLTLGLKQNLLTSLAPEFSLLLPPPATPLVSYFPERSDPPSIIPIDVSSQSIPNDTFSVLSSQVTGKVWFSGTAFALNSNPLLFPILHAPLESFAADLSDASGRVSDALADASEKGGEGLWAGSSLSVVAGFQTLIGGGTGHGADAGLGEDNQARAVWVGGSSLFSDEFAKKKVVEKVQQERGMKVVENPSGNTQAASEIAGWAFQERGVLRIDEVTHHKVNQTEPLEMYTNNDEIVYTIRISSFNPSTRKWEPYSGLKDLQLEFTMLDPHVRIALPPVSGKSGVYSTTFRAPDRHGVFKFVISYKRKGFTHLIHTLSIPVVPPRHDGYPRFLSAAWPYYAGAISTSVGFLVFCAIYIAGEAKEEKEKRSKKE</sequence>
<evidence type="ECO:0000259" key="9">
    <source>
        <dbReference type="Pfam" id="PF03345"/>
    </source>
</evidence>
<evidence type="ECO:0000256" key="5">
    <source>
        <dbReference type="ARBA" id="ARBA00022824"/>
    </source>
</evidence>
<keyword evidence="5 8" id="KW-0256">Endoplasmic reticulum</keyword>
<feature type="transmembrane region" description="Helical" evidence="8">
    <location>
        <begin position="458"/>
        <end position="480"/>
    </location>
</feature>
<keyword evidence="8" id="KW-0732">Signal</keyword>
<feature type="domain" description="OST48 middle" evidence="10">
    <location>
        <begin position="339"/>
        <end position="480"/>
    </location>
</feature>
<protein>
    <recommendedName>
        <fullName evidence="8">Dolichyl-diphosphooligosaccharide--protein glycosyltransferase subunit WBP1</fullName>
        <shortName evidence="8">Oligosaccharyl transferase subunit WBP1</shortName>
    </recommendedName>
</protein>
<dbReference type="InterPro" id="IPR055457">
    <property type="entry name" value="OST48_N"/>
</dbReference>
<feature type="chain" id="PRO_5044974544" description="Dolichyl-diphosphooligosaccharide--protein glycosyltransferase subunit WBP1" evidence="8">
    <location>
        <begin position="33"/>
        <end position="494"/>
    </location>
</feature>
<evidence type="ECO:0000256" key="1">
    <source>
        <dbReference type="ARBA" id="ARBA00004479"/>
    </source>
</evidence>
<dbReference type="PANTHER" id="PTHR10830">
    <property type="entry name" value="DOLICHYL-DIPHOSPHOOLIGOSACCHARIDE--PROTEIN GLYCOSYLTRANSFERASE 48 KDA SUBUNIT"/>
    <property type="match status" value="1"/>
</dbReference>
<gene>
    <name evidence="11" type="ORF">C8R41DRAFT_895664</name>
</gene>
<comment type="caution">
    <text evidence="11">The sequence shown here is derived from an EMBL/GenBank/DDBJ whole genome shotgun (WGS) entry which is preliminary data.</text>
</comment>
<feature type="domain" description="OST48 N-terminal" evidence="9">
    <location>
        <begin position="43"/>
        <end position="325"/>
    </location>
</feature>
<evidence type="ECO:0000256" key="8">
    <source>
        <dbReference type="RuleBase" id="RU361142"/>
    </source>
</evidence>
<dbReference type="Proteomes" id="UP001150217">
    <property type="component" value="Unassembled WGS sequence"/>
</dbReference>
<feature type="signal peptide" evidence="8">
    <location>
        <begin position="1"/>
        <end position="32"/>
    </location>
</feature>
<dbReference type="InterPro" id="IPR055459">
    <property type="entry name" value="OST48_MD"/>
</dbReference>
<dbReference type="Pfam" id="PF23358">
    <property type="entry name" value="OST48_MD"/>
    <property type="match status" value="1"/>
</dbReference>
<evidence type="ECO:0000256" key="6">
    <source>
        <dbReference type="ARBA" id="ARBA00022989"/>
    </source>
</evidence>
<comment type="subcellular location">
    <subcellularLocation>
        <location evidence="8">Endoplasmic reticulum membrane</location>
        <topology evidence="8">Single-pass type I membrane protein</topology>
    </subcellularLocation>
    <subcellularLocation>
        <location evidence="1">Membrane</location>
        <topology evidence="1">Single-pass type I membrane protein</topology>
    </subcellularLocation>
</comment>
<name>A0ABQ8VH14_9AGAR</name>
<keyword evidence="7 8" id="KW-0472">Membrane</keyword>
<dbReference type="PANTHER" id="PTHR10830:SF0">
    <property type="entry name" value="DOLICHYL-DIPHOSPHOOLIGOSACCHARIDE--PROTEIN GLYCOSYLTRANSFERASE 48 KDA SUBUNIT"/>
    <property type="match status" value="1"/>
</dbReference>
<proteinExistence type="inferred from homology"/>
<comment type="function">
    <text evidence="8">Subunit of the oligosaccharyl transferase (OST) complex that catalyzes the initial transfer of a defined glycan (Glc(3)Man(9)GlcNAc(2) in eukaryotes) from the lipid carrier dolichol-pyrophosphate to an asparagine residue within an Asn-X-Ser/Thr consensus motif in nascent polypeptide chains, the first step in protein N-glycosylation. N-glycosylation occurs cotranslationally and the complex associates with the Sec61 complex at the channel-forming translocon complex that mediates protein translocation across the endoplasmic reticulum (ER).</text>
</comment>
<evidence type="ECO:0000313" key="12">
    <source>
        <dbReference type="Proteomes" id="UP001150217"/>
    </source>
</evidence>
<keyword evidence="12" id="KW-1185">Reference proteome</keyword>
<evidence type="ECO:0000256" key="4">
    <source>
        <dbReference type="ARBA" id="ARBA00022692"/>
    </source>
</evidence>
<organism evidence="11 12">
    <name type="scientific">Lentinula lateritia</name>
    <dbReference type="NCBI Taxonomy" id="40482"/>
    <lineage>
        <taxon>Eukaryota</taxon>
        <taxon>Fungi</taxon>
        <taxon>Dikarya</taxon>
        <taxon>Basidiomycota</taxon>
        <taxon>Agaricomycotina</taxon>
        <taxon>Agaricomycetes</taxon>
        <taxon>Agaricomycetidae</taxon>
        <taxon>Agaricales</taxon>
        <taxon>Marasmiineae</taxon>
        <taxon>Omphalotaceae</taxon>
        <taxon>Lentinula</taxon>
    </lineage>
</organism>
<evidence type="ECO:0000313" key="11">
    <source>
        <dbReference type="EMBL" id="KAJ4493393.1"/>
    </source>
</evidence>
<keyword evidence="6 8" id="KW-1133">Transmembrane helix</keyword>
<comment type="similarity">
    <text evidence="3 8">Belongs to the DDOST 48 kDa subunit family.</text>
</comment>
<keyword evidence="4 8" id="KW-0812">Transmembrane</keyword>
<evidence type="ECO:0000256" key="3">
    <source>
        <dbReference type="ARBA" id="ARBA00008743"/>
    </source>
</evidence>
<comment type="pathway">
    <text evidence="2 8">Protein modification; protein glycosylation.</text>
</comment>
<dbReference type="InterPro" id="IPR005013">
    <property type="entry name" value="DDOST_48_kDa_subunit"/>
</dbReference>
<accession>A0ABQ8VH14</accession>
<evidence type="ECO:0000259" key="10">
    <source>
        <dbReference type="Pfam" id="PF23358"/>
    </source>
</evidence>
<dbReference type="Pfam" id="PF03345">
    <property type="entry name" value="OST48_N"/>
    <property type="match status" value="1"/>
</dbReference>
<evidence type="ECO:0000256" key="2">
    <source>
        <dbReference type="ARBA" id="ARBA00004922"/>
    </source>
</evidence>